<evidence type="ECO:0000313" key="1">
    <source>
        <dbReference type="EMBL" id="GAG98176.1"/>
    </source>
</evidence>
<name>X1DP15_9ZZZZ</name>
<comment type="caution">
    <text evidence="1">The sequence shown here is derived from an EMBL/GenBank/DDBJ whole genome shotgun (WGS) entry which is preliminary data.</text>
</comment>
<reference evidence="1" key="1">
    <citation type="journal article" date="2014" name="Front. Microbiol.">
        <title>High frequency of phylogenetically diverse reductive dehalogenase-homologous genes in deep subseafloor sedimentary metagenomes.</title>
        <authorList>
            <person name="Kawai M."/>
            <person name="Futagami T."/>
            <person name="Toyoda A."/>
            <person name="Takaki Y."/>
            <person name="Nishi S."/>
            <person name="Hori S."/>
            <person name="Arai W."/>
            <person name="Tsubouchi T."/>
            <person name="Morono Y."/>
            <person name="Uchiyama I."/>
            <person name="Ito T."/>
            <person name="Fujiyama A."/>
            <person name="Inagaki F."/>
            <person name="Takami H."/>
        </authorList>
    </citation>
    <scope>NUCLEOTIDE SEQUENCE</scope>
    <source>
        <strain evidence="1">Expedition CK06-06</strain>
    </source>
</reference>
<dbReference type="EMBL" id="BART01023905">
    <property type="protein sequence ID" value="GAG98176.1"/>
    <property type="molecule type" value="Genomic_DNA"/>
</dbReference>
<feature type="non-terminal residue" evidence="1">
    <location>
        <position position="1"/>
    </location>
</feature>
<accession>X1DP15</accession>
<protein>
    <submittedName>
        <fullName evidence="1">Uncharacterized protein</fullName>
    </submittedName>
</protein>
<proteinExistence type="predicted"/>
<organism evidence="1">
    <name type="scientific">marine sediment metagenome</name>
    <dbReference type="NCBI Taxonomy" id="412755"/>
    <lineage>
        <taxon>unclassified sequences</taxon>
        <taxon>metagenomes</taxon>
        <taxon>ecological metagenomes</taxon>
    </lineage>
</organism>
<gene>
    <name evidence="1" type="ORF">S01H4_43346</name>
</gene>
<dbReference type="AlphaFoldDB" id="X1DP15"/>
<sequence>NGIYSQIFEPLPKNRRQRYAKSAFIDGQGILHTYQGHWQGL</sequence>